<dbReference type="AlphaFoldDB" id="Q6SEZ2"/>
<organism evidence="1">
    <name type="scientific">uncultured marine bacterium 582</name>
    <dbReference type="NCBI Taxonomy" id="257402"/>
    <lineage>
        <taxon>Bacteria</taxon>
        <taxon>environmental samples</taxon>
    </lineage>
</organism>
<dbReference type="EMBL" id="AY458649">
    <property type="protein sequence ID" value="AAR38430.1"/>
    <property type="molecule type" value="Genomic_DNA"/>
</dbReference>
<name>Q6SEZ2_9BACT</name>
<proteinExistence type="predicted"/>
<protein>
    <submittedName>
        <fullName evidence="1">Uncharacterized protein</fullName>
    </submittedName>
</protein>
<gene>
    <name evidence="1" type="ORF">MBMO_EBAC080-L028H02.95</name>
</gene>
<sequence>MQLSVRATPKSCTSRIYLQSKAKTLGFPLKKPDILVNQSIYIVSKFWEAFVLGPYRNRLALLVPHRISQVPTRP</sequence>
<accession>Q6SEZ2</accession>
<reference evidence="1" key="1">
    <citation type="submission" date="2003-11" db="EMBL/GenBank/DDBJ databases">
        <authorList>
            <person name="Heidelberg J.F."/>
            <person name="Eisen J.A."/>
            <person name="Nelson W.C."/>
            <person name="DeLong E.F."/>
        </authorList>
    </citation>
    <scope>NUCLEOTIDE SEQUENCE</scope>
</reference>
<evidence type="ECO:0000313" key="1">
    <source>
        <dbReference type="EMBL" id="AAR38430.1"/>
    </source>
</evidence>
<reference evidence="1" key="2">
    <citation type="submission" date="2003-12" db="EMBL/GenBank/DDBJ databases">
        <title>Monterey Bay Coastal Ocean Microbial Observatory environmental clone sequencing.</title>
        <authorList>
            <person name="DeLong E.F."/>
        </authorList>
    </citation>
    <scope>NUCLEOTIDE SEQUENCE</scope>
</reference>